<protein>
    <submittedName>
        <fullName evidence="1">Uncharacterized protein</fullName>
    </submittedName>
</protein>
<feature type="non-terminal residue" evidence="1">
    <location>
        <position position="111"/>
    </location>
</feature>
<comment type="caution">
    <text evidence="1">The sequence shown here is derived from an EMBL/GenBank/DDBJ whole genome shotgun (WGS) entry which is preliminary data.</text>
</comment>
<organism evidence="1 2">
    <name type="scientific">Mucuna pruriens</name>
    <name type="common">Velvet bean</name>
    <name type="synonym">Dolichos pruriens</name>
    <dbReference type="NCBI Taxonomy" id="157652"/>
    <lineage>
        <taxon>Eukaryota</taxon>
        <taxon>Viridiplantae</taxon>
        <taxon>Streptophyta</taxon>
        <taxon>Embryophyta</taxon>
        <taxon>Tracheophyta</taxon>
        <taxon>Spermatophyta</taxon>
        <taxon>Magnoliopsida</taxon>
        <taxon>eudicotyledons</taxon>
        <taxon>Gunneridae</taxon>
        <taxon>Pentapetalae</taxon>
        <taxon>rosids</taxon>
        <taxon>fabids</taxon>
        <taxon>Fabales</taxon>
        <taxon>Fabaceae</taxon>
        <taxon>Papilionoideae</taxon>
        <taxon>50 kb inversion clade</taxon>
        <taxon>NPAAA clade</taxon>
        <taxon>indigoferoid/millettioid clade</taxon>
        <taxon>Phaseoleae</taxon>
        <taxon>Mucuna</taxon>
    </lineage>
</organism>
<dbReference type="EMBL" id="QJKJ01002300">
    <property type="protein sequence ID" value="RDY03435.1"/>
    <property type="molecule type" value="Genomic_DNA"/>
</dbReference>
<dbReference type="AlphaFoldDB" id="A0A371HKV4"/>
<proteinExistence type="predicted"/>
<name>A0A371HKV4_MUCPR</name>
<reference evidence="1" key="1">
    <citation type="submission" date="2018-05" db="EMBL/GenBank/DDBJ databases">
        <title>Draft genome of Mucuna pruriens seed.</title>
        <authorList>
            <person name="Nnadi N.E."/>
            <person name="Vos R."/>
            <person name="Hasami M.H."/>
            <person name="Devisetty U.K."/>
            <person name="Aguiy J.C."/>
        </authorList>
    </citation>
    <scope>NUCLEOTIDE SEQUENCE [LARGE SCALE GENOMIC DNA]</scope>
    <source>
        <strain evidence="1">JCA_2017</strain>
    </source>
</reference>
<dbReference type="Proteomes" id="UP000257109">
    <property type="component" value="Unassembled WGS sequence"/>
</dbReference>
<evidence type="ECO:0000313" key="1">
    <source>
        <dbReference type="EMBL" id="RDY03435.1"/>
    </source>
</evidence>
<gene>
    <name evidence="1" type="ORF">CR513_12978</name>
</gene>
<sequence>MTREEGKQDVDLKLVIKTFQAQFKALNVMLDDLQPIPRYRRPYNQHNEEEEEEDSCSISKSFLMCLTCLAILYMNMKKRSIQMDDIMKMKGAEEVNQDVIITRYLVGSIRD</sequence>
<keyword evidence="2" id="KW-1185">Reference proteome</keyword>
<accession>A0A371HKV4</accession>
<evidence type="ECO:0000313" key="2">
    <source>
        <dbReference type="Proteomes" id="UP000257109"/>
    </source>
</evidence>